<evidence type="ECO:0000256" key="4">
    <source>
        <dbReference type="ARBA" id="ARBA00022576"/>
    </source>
</evidence>
<evidence type="ECO:0000256" key="6">
    <source>
        <dbReference type="ARBA" id="ARBA00022898"/>
    </source>
</evidence>
<dbReference type="Proteomes" id="UP000054937">
    <property type="component" value="Unassembled WGS sequence"/>
</dbReference>
<proteinExistence type="inferred from homology"/>
<evidence type="ECO:0000256" key="3">
    <source>
        <dbReference type="ARBA" id="ARBA00011738"/>
    </source>
</evidence>
<comment type="miscellaneous">
    <text evidence="8">In eukaryotes there are cytoplasmic, mitochondrial and chloroplastic isozymes.</text>
</comment>
<evidence type="ECO:0000259" key="9">
    <source>
        <dbReference type="Pfam" id="PF00155"/>
    </source>
</evidence>
<comment type="caution">
    <text evidence="10">The sequence shown here is derived from an EMBL/GenBank/DDBJ whole genome shotgun (WGS) entry which is preliminary data.</text>
</comment>
<dbReference type="CDD" id="cd00609">
    <property type="entry name" value="AAT_like"/>
    <property type="match status" value="1"/>
</dbReference>
<dbReference type="GO" id="GO:0004069">
    <property type="term" value="F:L-aspartate:2-oxoglutarate aminotransferase activity"/>
    <property type="evidence" value="ECO:0007669"/>
    <property type="project" value="UniProtKB-EC"/>
</dbReference>
<dbReference type="GO" id="GO:0006520">
    <property type="term" value="P:amino acid metabolic process"/>
    <property type="evidence" value="ECO:0007669"/>
    <property type="project" value="InterPro"/>
</dbReference>
<dbReference type="FunFam" id="3.40.640.10:FF:000066">
    <property type="entry name" value="Aspartate aminotransferase"/>
    <property type="match status" value="1"/>
</dbReference>
<dbReference type="InterPro" id="IPR015421">
    <property type="entry name" value="PyrdxlP-dep_Trfase_major"/>
</dbReference>
<dbReference type="Gene3D" id="3.40.640.10">
    <property type="entry name" value="Type I PLP-dependent aspartate aminotransferase-like (Major domain)"/>
    <property type="match status" value="1"/>
</dbReference>
<dbReference type="GO" id="GO:0030170">
    <property type="term" value="F:pyridoxal phosphate binding"/>
    <property type="evidence" value="ECO:0007669"/>
    <property type="project" value="InterPro"/>
</dbReference>
<dbReference type="NCBIfam" id="NF006719">
    <property type="entry name" value="PRK09257.1"/>
    <property type="match status" value="1"/>
</dbReference>
<dbReference type="PANTHER" id="PTHR11879">
    <property type="entry name" value="ASPARTATE AMINOTRANSFERASE"/>
    <property type="match status" value="1"/>
</dbReference>
<evidence type="ECO:0000256" key="8">
    <source>
        <dbReference type="RuleBase" id="RU000480"/>
    </source>
</evidence>
<evidence type="ECO:0000256" key="5">
    <source>
        <dbReference type="ARBA" id="ARBA00022679"/>
    </source>
</evidence>
<name>A0A0V0QB53_PSEPJ</name>
<evidence type="ECO:0000256" key="1">
    <source>
        <dbReference type="ARBA" id="ARBA00001933"/>
    </source>
</evidence>
<dbReference type="InterPro" id="IPR004838">
    <property type="entry name" value="NHTrfase_class1_PyrdxlP-BS"/>
</dbReference>
<dbReference type="SUPFAM" id="SSF53383">
    <property type="entry name" value="PLP-dependent transferases"/>
    <property type="match status" value="1"/>
</dbReference>
<evidence type="ECO:0000256" key="7">
    <source>
        <dbReference type="ARBA" id="ARBA00049185"/>
    </source>
</evidence>
<dbReference type="OMA" id="VIDMAYQ"/>
<dbReference type="Pfam" id="PF00155">
    <property type="entry name" value="Aminotran_1_2"/>
    <property type="match status" value="1"/>
</dbReference>
<dbReference type="EC" id="2.6.1.1" evidence="8"/>
<gene>
    <name evidence="10" type="ORF">PPERSA_07954</name>
</gene>
<dbReference type="PANTHER" id="PTHR11879:SF22">
    <property type="entry name" value="ASPARTATE AMINOTRANSFERASE, MITOCHONDRIAL"/>
    <property type="match status" value="1"/>
</dbReference>
<evidence type="ECO:0000313" key="10">
    <source>
        <dbReference type="EMBL" id="KRW99469.1"/>
    </source>
</evidence>
<keyword evidence="11" id="KW-1185">Reference proteome</keyword>
<dbReference type="InterPro" id="IPR000796">
    <property type="entry name" value="Asp_trans"/>
</dbReference>
<dbReference type="AlphaFoldDB" id="A0A0V0QB53"/>
<dbReference type="EMBL" id="LDAU01000212">
    <property type="protein sequence ID" value="KRW99469.1"/>
    <property type="molecule type" value="Genomic_DNA"/>
</dbReference>
<evidence type="ECO:0000313" key="11">
    <source>
        <dbReference type="Proteomes" id="UP000054937"/>
    </source>
</evidence>
<evidence type="ECO:0000256" key="2">
    <source>
        <dbReference type="ARBA" id="ARBA00007441"/>
    </source>
</evidence>
<sequence length="427" mass="48463">MISKITSNLLKRQNYLSKSTFSSTGVWDHIPLGPADPVLGITEKYNNDTHPNKINLGIGAYRDEQGKPVIMECVKRAEDIIRKTKTNNEYLPTQGDKDFIKHSLILAYGEEQYTKIQDRLAGIQVLSGTGALRLALEFCKRYKPDAKFYYPEPTWPNHLNVARDSGVDVQKYYWYDPETKLANFTRIFDGLCDAPDGQIILLHACAQNPTGCDLTYDQWNQLSEIFIKKKHLAFFDMAYQGFTSGDIHKDAQAVRLFTEKNIPLLTCQSYAKNMGLYGQRIGCLSFLFDEQVQAENAISQLKIIARPLWSSPPLHGAQIAKTILSTPELYDLWLKEVAQFAHRIQSMRTLLRDNLKSAGSQINWEHLVSQQGMFAYTGLHEQHCSKLTDDFHIYLMKSGRISVAGVNQNNVKYLAESIHSVTKDTGI</sequence>
<comment type="cofactor">
    <cofactor evidence="1">
        <name>pyridoxal 5'-phosphate</name>
        <dbReference type="ChEBI" id="CHEBI:597326"/>
    </cofactor>
</comment>
<comment type="subunit">
    <text evidence="3 8">Homodimer.</text>
</comment>
<dbReference type="OrthoDB" id="6752799at2759"/>
<dbReference type="FunCoup" id="A0A0V0QB53">
    <property type="interactions" value="261"/>
</dbReference>
<dbReference type="Gene3D" id="3.90.1150.10">
    <property type="entry name" value="Aspartate Aminotransferase, domain 1"/>
    <property type="match status" value="1"/>
</dbReference>
<protein>
    <recommendedName>
        <fullName evidence="8">Aspartate aminotransferase</fullName>
        <ecNumber evidence="8">2.6.1.1</ecNumber>
    </recommendedName>
</protein>
<feature type="domain" description="Aminotransferase class I/classII large" evidence="9">
    <location>
        <begin position="52"/>
        <end position="418"/>
    </location>
</feature>
<comment type="similarity">
    <text evidence="2">Belongs to the class-I pyridoxal-phosphate-dependent aminotransferase family.</text>
</comment>
<dbReference type="GO" id="GO:0005739">
    <property type="term" value="C:mitochondrion"/>
    <property type="evidence" value="ECO:0007669"/>
    <property type="project" value="TreeGrafter"/>
</dbReference>
<accession>A0A0V0QB53</accession>
<keyword evidence="5 8" id="KW-0808">Transferase</keyword>
<reference evidence="10 11" key="1">
    <citation type="journal article" date="2015" name="Sci. Rep.">
        <title>Genome of the facultative scuticociliatosis pathogen Pseudocohnilembus persalinus provides insight into its virulence through horizontal gene transfer.</title>
        <authorList>
            <person name="Xiong J."/>
            <person name="Wang G."/>
            <person name="Cheng J."/>
            <person name="Tian M."/>
            <person name="Pan X."/>
            <person name="Warren A."/>
            <person name="Jiang C."/>
            <person name="Yuan D."/>
            <person name="Miao W."/>
        </authorList>
    </citation>
    <scope>NUCLEOTIDE SEQUENCE [LARGE SCALE GENOMIC DNA]</scope>
    <source>
        <strain evidence="10">36N120E</strain>
    </source>
</reference>
<organism evidence="10 11">
    <name type="scientific">Pseudocohnilembus persalinus</name>
    <name type="common">Ciliate</name>
    <dbReference type="NCBI Taxonomy" id="266149"/>
    <lineage>
        <taxon>Eukaryota</taxon>
        <taxon>Sar</taxon>
        <taxon>Alveolata</taxon>
        <taxon>Ciliophora</taxon>
        <taxon>Intramacronucleata</taxon>
        <taxon>Oligohymenophorea</taxon>
        <taxon>Scuticociliatia</taxon>
        <taxon>Philasterida</taxon>
        <taxon>Pseudocohnilembidae</taxon>
        <taxon>Pseudocohnilembus</taxon>
    </lineage>
</organism>
<dbReference type="FunFam" id="3.90.1150.10:FF:000001">
    <property type="entry name" value="Aspartate aminotransferase"/>
    <property type="match status" value="1"/>
</dbReference>
<dbReference type="PRINTS" id="PR00799">
    <property type="entry name" value="TRANSAMINASE"/>
</dbReference>
<dbReference type="PROSITE" id="PS00105">
    <property type="entry name" value="AA_TRANSFER_CLASS_1"/>
    <property type="match status" value="1"/>
</dbReference>
<dbReference type="InterPro" id="IPR015422">
    <property type="entry name" value="PyrdxlP-dep_Trfase_small"/>
</dbReference>
<dbReference type="InterPro" id="IPR015424">
    <property type="entry name" value="PyrdxlP-dep_Trfase"/>
</dbReference>
<comment type="catalytic activity">
    <reaction evidence="7 8">
        <text>L-aspartate + 2-oxoglutarate = oxaloacetate + L-glutamate</text>
        <dbReference type="Rhea" id="RHEA:21824"/>
        <dbReference type="ChEBI" id="CHEBI:16452"/>
        <dbReference type="ChEBI" id="CHEBI:16810"/>
        <dbReference type="ChEBI" id="CHEBI:29985"/>
        <dbReference type="ChEBI" id="CHEBI:29991"/>
        <dbReference type="EC" id="2.6.1.1"/>
    </reaction>
</comment>
<dbReference type="InParanoid" id="A0A0V0QB53"/>
<dbReference type="InterPro" id="IPR004839">
    <property type="entry name" value="Aminotransferase_I/II_large"/>
</dbReference>
<keyword evidence="6" id="KW-0663">Pyridoxal phosphate</keyword>
<keyword evidence="4 8" id="KW-0032">Aminotransferase</keyword>